<evidence type="ECO:0000259" key="7">
    <source>
        <dbReference type="Pfam" id="PF01243"/>
    </source>
</evidence>
<comment type="cofactor">
    <cofactor evidence="6">
        <name>FMN</name>
        <dbReference type="ChEBI" id="CHEBI:58210"/>
    </cofactor>
    <text evidence="6">Binds 1 FMN per subunit.</text>
</comment>
<evidence type="ECO:0000256" key="1">
    <source>
        <dbReference type="ARBA" id="ARBA00007301"/>
    </source>
</evidence>
<comment type="catalytic activity">
    <reaction evidence="6">
        <text>pyridoxine 5'-phosphate + O2 = pyridoxal 5'-phosphate + H2O2</text>
        <dbReference type="Rhea" id="RHEA:15149"/>
        <dbReference type="ChEBI" id="CHEBI:15379"/>
        <dbReference type="ChEBI" id="CHEBI:16240"/>
        <dbReference type="ChEBI" id="CHEBI:58589"/>
        <dbReference type="ChEBI" id="CHEBI:597326"/>
        <dbReference type="EC" id="1.4.3.5"/>
    </reaction>
</comment>
<dbReference type="RefSeq" id="WP_251937207.1">
    <property type="nucleotide sequence ID" value="NZ_CP098747.1"/>
</dbReference>
<feature type="binding site" evidence="6">
    <location>
        <begin position="45"/>
        <end position="50"/>
    </location>
    <ligand>
        <name>FMN</name>
        <dbReference type="ChEBI" id="CHEBI:58210"/>
    </ligand>
</feature>
<feature type="binding site" evidence="6">
    <location>
        <position position="50"/>
    </location>
    <ligand>
        <name>substrate</name>
    </ligand>
</feature>
<dbReference type="HAMAP" id="MF_01629">
    <property type="entry name" value="PdxH"/>
    <property type="match status" value="1"/>
</dbReference>
<evidence type="ECO:0000256" key="4">
    <source>
        <dbReference type="ARBA" id="ARBA00023002"/>
    </source>
</evidence>
<evidence type="ECO:0000313" key="9">
    <source>
        <dbReference type="EMBL" id="USG62921.1"/>
    </source>
</evidence>
<evidence type="ECO:0000313" key="10">
    <source>
        <dbReference type="Proteomes" id="UP001056291"/>
    </source>
</evidence>
<feature type="domain" description="Pyridoxine 5'-phosphate oxidase dimerisation C-terminal" evidence="8">
    <location>
        <begin position="156"/>
        <end position="196"/>
    </location>
</feature>
<dbReference type="InterPro" id="IPR012349">
    <property type="entry name" value="Split_barrel_FMN-bd"/>
</dbReference>
<dbReference type="Pfam" id="PF10590">
    <property type="entry name" value="PNP_phzG_C"/>
    <property type="match status" value="1"/>
</dbReference>
<name>A0ABY4WE66_9PROT</name>
<dbReference type="Gene3D" id="2.30.110.10">
    <property type="entry name" value="Electron Transport, Fmn-binding Protein, Chain A"/>
    <property type="match status" value="1"/>
</dbReference>
<dbReference type="PANTHER" id="PTHR10851:SF0">
    <property type="entry name" value="PYRIDOXINE-5'-PHOSPHATE OXIDASE"/>
    <property type="match status" value="1"/>
</dbReference>
<comment type="subunit">
    <text evidence="6">Homodimer.</text>
</comment>
<dbReference type="InterPro" id="IPR019576">
    <property type="entry name" value="Pyridoxamine_oxidase_dimer_C"/>
</dbReference>
<proteinExistence type="inferred from homology"/>
<gene>
    <name evidence="6 9" type="primary">pdxH</name>
    <name evidence="9" type="ORF">NBZ79_08015</name>
</gene>
<feature type="domain" description="Pyridoxamine 5'-phosphate oxidase N-terminal" evidence="7">
    <location>
        <begin position="18"/>
        <end position="141"/>
    </location>
</feature>
<feature type="binding site" evidence="6">
    <location>
        <position position="107"/>
    </location>
    <ligand>
        <name>substrate</name>
    </ligand>
</feature>
<evidence type="ECO:0000256" key="2">
    <source>
        <dbReference type="ARBA" id="ARBA00022630"/>
    </source>
</evidence>
<dbReference type="NCBIfam" id="TIGR00558">
    <property type="entry name" value="pdxH"/>
    <property type="match status" value="1"/>
</dbReference>
<dbReference type="PROSITE" id="PS01064">
    <property type="entry name" value="PYRIDOX_OXIDASE"/>
    <property type="match status" value="1"/>
</dbReference>
<comment type="caution">
    <text evidence="6">Lacks conserved residue(s) required for the propagation of feature annotation.</text>
</comment>
<comment type="pathway">
    <text evidence="6">Cofactor metabolism; pyridoxal 5'-phosphate salvage; pyridoxal 5'-phosphate from pyridoxine 5'-phosphate: step 1/1.</text>
</comment>
<feature type="binding site" evidence="6">
    <location>
        <position position="67"/>
    </location>
    <ligand>
        <name>FMN</name>
        <dbReference type="ChEBI" id="CHEBI:58210"/>
    </ligand>
</feature>
<dbReference type="GO" id="GO:0004733">
    <property type="term" value="F:pyridoxamine phosphate oxidase activity"/>
    <property type="evidence" value="ECO:0007669"/>
    <property type="project" value="UniProtKB-EC"/>
</dbReference>
<keyword evidence="3 6" id="KW-0288">FMN</keyword>
<feature type="binding site" evidence="6">
    <location>
        <position position="115"/>
    </location>
    <ligand>
        <name>substrate</name>
    </ligand>
</feature>
<feature type="binding site" evidence="6">
    <location>
        <position position="111"/>
    </location>
    <ligand>
        <name>substrate</name>
    </ligand>
</feature>
<dbReference type="SUPFAM" id="SSF50475">
    <property type="entry name" value="FMN-binding split barrel"/>
    <property type="match status" value="1"/>
</dbReference>
<comment type="catalytic activity">
    <reaction evidence="6">
        <text>pyridoxamine 5'-phosphate + O2 + H2O = pyridoxal 5'-phosphate + H2O2 + NH4(+)</text>
        <dbReference type="Rhea" id="RHEA:15817"/>
        <dbReference type="ChEBI" id="CHEBI:15377"/>
        <dbReference type="ChEBI" id="CHEBI:15379"/>
        <dbReference type="ChEBI" id="CHEBI:16240"/>
        <dbReference type="ChEBI" id="CHEBI:28938"/>
        <dbReference type="ChEBI" id="CHEBI:58451"/>
        <dbReference type="ChEBI" id="CHEBI:597326"/>
        <dbReference type="EC" id="1.4.3.5"/>
    </reaction>
</comment>
<feature type="binding site" evidence="6">
    <location>
        <begin position="124"/>
        <end position="125"/>
    </location>
    <ligand>
        <name>FMN</name>
        <dbReference type="ChEBI" id="CHEBI:58210"/>
    </ligand>
</feature>
<comment type="function">
    <text evidence="6">Catalyzes the oxidation of either pyridoxine 5'-phosphate (PNP) or pyridoxamine 5'-phosphate (PMP) into pyridoxal 5'-phosphate (PLP).</text>
</comment>
<dbReference type="NCBIfam" id="NF004231">
    <property type="entry name" value="PRK05679.1"/>
    <property type="match status" value="1"/>
</dbReference>
<dbReference type="Proteomes" id="UP001056291">
    <property type="component" value="Chromosome"/>
</dbReference>
<dbReference type="InterPro" id="IPR000659">
    <property type="entry name" value="Pyridox_Oxase"/>
</dbReference>
<dbReference type="PANTHER" id="PTHR10851">
    <property type="entry name" value="PYRIDOXINE-5-PHOSPHATE OXIDASE"/>
    <property type="match status" value="1"/>
</dbReference>
<dbReference type="EC" id="1.4.3.5" evidence="6"/>
<keyword evidence="2 6" id="KW-0285">Flavoprotein</keyword>
<sequence length="196" mass="22851">MTVKSISELLHEFQQWMQEAEQKEPNDPTAMALATVDPQGQPSVRMVLLKHADDRGFVFYTNFESQKGTELLSTPHAGLCFHWKSLRRSIRIQGKIEKVTDAEADAYFQSRPRDSRIGAWASQQSRPMEGRFELEKAVAKYTAKFGIGEIPRPDYWSGFRVIPSRIEFWRDRPFRLHERRQFNLGEEGWTESVLYP</sequence>
<keyword evidence="5 6" id="KW-0664">Pyridoxine biosynthesis</keyword>
<dbReference type="EMBL" id="CP098747">
    <property type="protein sequence ID" value="USG62921.1"/>
    <property type="molecule type" value="Genomic_DNA"/>
</dbReference>
<dbReference type="InterPro" id="IPR011576">
    <property type="entry name" value="Pyridox_Oxase_N"/>
</dbReference>
<organism evidence="9 10">
    <name type="scientific">Sneathiella marina</name>
    <dbReference type="NCBI Taxonomy" id="2950108"/>
    <lineage>
        <taxon>Bacteria</taxon>
        <taxon>Pseudomonadati</taxon>
        <taxon>Pseudomonadota</taxon>
        <taxon>Alphaproteobacteria</taxon>
        <taxon>Sneathiellales</taxon>
        <taxon>Sneathiellaceae</taxon>
        <taxon>Sneathiella</taxon>
    </lineage>
</organism>
<evidence type="ECO:0000256" key="5">
    <source>
        <dbReference type="ARBA" id="ARBA00023096"/>
    </source>
</evidence>
<evidence type="ECO:0000256" key="3">
    <source>
        <dbReference type="ARBA" id="ARBA00022643"/>
    </source>
</evidence>
<evidence type="ECO:0000259" key="8">
    <source>
        <dbReference type="Pfam" id="PF10590"/>
    </source>
</evidence>
<keyword evidence="4 6" id="KW-0560">Oxidoreductase</keyword>
<comment type="pathway">
    <text evidence="6">Cofactor metabolism; pyridoxal 5'-phosphate salvage; pyridoxal 5'-phosphate from pyridoxamine 5'-phosphate: step 1/1.</text>
</comment>
<accession>A0ABY4WE66</accession>
<dbReference type="InterPro" id="IPR019740">
    <property type="entry name" value="Pyridox_Oxase_CS"/>
</dbReference>
<feature type="binding site" evidence="6">
    <location>
        <begin position="175"/>
        <end position="177"/>
    </location>
    <ligand>
        <name>substrate</name>
    </ligand>
</feature>
<feature type="binding site" evidence="6">
    <location>
        <position position="169"/>
    </location>
    <ligand>
        <name>FMN</name>
        <dbReference type="ChEBI" id="CHEBI:58210"/>
    </ligand>
</feature>
<comment type="similarity">
    <text evidence="1 6">Belongs to the pyridoxamine 5'-phosphate oxidase family.</text>
</comment>
<feature type="binding site" evidence="6">
    <location>
        <position position="179"/>
    </location>
    <ligand>
        <name>FMN</name>
        <dbReference type="ChEBI" id="CHEBI:58210"/>
    </ligand>
</feature>
<dbReference type="Pfam" id="PF01243">
    <property type="entry name" value="PNPOx_N"/>
    <property type="match status" value="1"/>
</dbReference>
<protein>
    <recommendedName>
        <fullName evidence="6">Pyridoxine/pyridoxamine 5'-phosphate oxidase</fullName>
        <ecNumber evidence="6">1.4.3.5</ecNumber>
    </recommendedName>
    <alternativeName>
        <fullName evidence="6">PNP/PMP oxidase</fullName>
        <shortName evidence="6">PNPOx</shortName>
    </alternativeName>
    <alternativeName>
        <fullName evidence="6">Pyridoxal 5'-phosphate synthase</fullName>
    </alternativeName>
</protein>
<evidence type="ECO:0000256" key="6">
    <source>
        <dbReference type="HAMAP-Rule" id="MF_01629"/>
    </source>
</evidence>
<reference evidence="9" key="1">
    <citation type="submission" date="2022-06" db="EMBL/GenBank/DDBJ databases">
        <title>Sneathiella actinostolidae sp. nov., isolated from a sea anemonein the Western Pacific Ocean.</title>
        <authorList>
            <person name="Wei M.J."/>
        </authorList>
    </citation>
    <scope>NUCLEOTIDE SEQUENCE</scope>
    <source>
        <strain evidence="9">PHK-P5</strain>
    </source>
</reference>
<feature type="binding site" evidence="6">
    <location>
        <begin position="60"/>
        <end position="61"/>
    </location>
    <ligand>
        <name>FMN</name>
        <dbReference type="ChEBI" id="CHEBI:58210"/>
    </ligand>
</feature>
<keyword evidence="10" id="KW-1185">Reference proteome</keyword>
<dbReference type="PIRSF" id="PIRSF000190">
    <property type="entry name" value="Pyd_amn-ph_oxd"/>
    <property type="match status" value="1"/>
</dbReference>